<evidence type="ECO:0000259" key="2">
    <source>
        <dbReference type="Pfam" id="PF04734"/>
    </source>
</evidence>
<keyword evidence="1" id="KW-0862">Zinc</keyword>
<dbReference type="PANTHER" id="PTHR12670">
    <property type="entry name" value="CERAMIDASE"/>
    <property type="match status" value="1"/>
</dbReference>
<comment type="cofactor">
    <cofactor evidence="1">
        <name>Zn(2+)</name>
        <dbReference type="ChEBI" id="CHEBI:29105"/>
    </cofactor>
    <text evidence="1">Binds 1 zinc ion per subunit.</text>
</comment>
<evidence type="ECO:0000313" key="3">
    <source>
        <dbReference type="EMBL" id="JAT72037.1"/>
    </source>
</evidence>
<reference evidence="3" key="1">
    <citation type="submission" date="2015-08" db="EMBL/GenBank/DDBJ databases">
        <authorList>
            <person name="Babu N.S."/>
            <person name="Beckwith C.J."/>
            <person name="Beseler K.G."/>
            <person name="Brison A."/>
            <person name="Carone J.V."/>
            <person name="Caskin T.P."/>
            <person name="Diamond M."/>
            <person name="Durham M.E."/>
            <person name="Foxe J.M."/>
            <person name="Go M."/>
            <person name="Henderson B.A."/>
            <person name="Jones I.B."/>
            <person name="McGettigan J.A."/>
            <person name="Micheletti S.J."/>
            <person name="Nasrallah M.E."/>
            <person name="Ortiz D."/>
            <person name="Piller C.R."/>
            <person name="Privatt S.R."/>
            <person name="Schneider S.L."/>
            <person name="Sharp S."/>
            <person name="Smith T.C."/>
            <person name="Stanton J.D."/>
            <person name="Ullery H.E."/>
            <person name="Wilson R.J."/>
            <person name="Serrano M.G."/>
            <person name="Buck G."/>
            <person name="Lee V."/>
            <person name="Wang Y."/>
            <person name="Carvalho R."/>
            <person name="Voegtly L."/>
            <person name="Shi R."/>
            <person name="Duckworth R."/>
            <person name="Johnson A."/>
            <person name="Loviza R."/>
            <person name="Walstead R."/>
            <person name="Shah Z."/>
            <person name="Kiflezghi M."/>
            <person name="Wade K."/>
            <person name="Ball S.L."/>
            <person name="Bradley K.W."/>
            <person name="Asai D.J."/>
            <person name="Bowman C.A."/>
            <person name="Russell D.A."/>
            <person name="Pope W.H."/>
            <person name="Jacobs-Sera D."/>
            <person name="Hendrix R.W."/>
            <person name="Hatfull G.F."/>
        </authorList>
    </citation>
    <scope>NUCLEOTIDE SEQUENCE</scope>
</reference>
<dbReference type="InterPro" id="IPR006823">
    <property type="entry name" value="Ceramidase_alk"/>
</dbReference>
<sequence length="155" mass="17364">MGSPAVFHLLNDRATARRALQSQLLLRQTGKEVWRAPLHTHTPSHPRQVGEAWGKNLTVVIAGLTNTYASYVTTFEEYQAQRYEGGFTLFGPNTLDAYIQEFKSLAKDMVDGAPLNTEDQPRPPNLLSKQWSLVPPVVTDSVPWGMQEGAERWSL</sequence>
<dbReference type="GO" id="GO:0042759">
    <property type="term" value="P:long-chain fatty acid biosynthetic process"/>
    <property type="evidence" value="ECO:0007669"/>
    <property type="project" value="TreeGrafter"/>
</dbReference>
<feature type="domain" description="Neutral/alkaline non-lysosomal ceramidase N-terminal" evidence="2">
    <location>
        <begin position="54"/>
        <end position="100"/>
    </location>
</feature>
<gene>
    <name evidence="3" type="ORF">g.7511</name>
</gene>
<keyword evidence="1" id="KW-0479">Metal-binding</keyword>
<feature type="binding site" evidence="1">
    <location>
        <position position="71"/>
    </location>
    <ligand>
        <name>Zn(2+)</name>
        <dbReference type="ChEBI" id="CHEBI:29105"/>
    </ligand>
</feature>
<organism evidence="3">
    <name type="scientific">Auxenochlorella protothecoides</name>
    <name type="common">Green microalga</name>
    <name type="synonym">Chlorella protothecoides</name>
    <dbReference type="NCBI Taxonomy" id="3075"/>
    <lineage>
        <taxon>Eukaryota</taxon>
        <taxon>Viridiplantae</taxon>
        <taxon>Chlorophyta</taxon>
        <taxon>core chlorophytes</taxon>
        <taxon>Trebouxiophyceae</taxon>
        <taxon>Chlorellales</taxon>
        <taxon>Chlorellaceae</taxon>
        <taxon>Auxenochlorella</taxon>
    </lineage>
</organism>
<dbReference type="GO" id="GO:0046512">
    <property type="term" value="P:sphingosine biosynthetic process"/>
    <property type="evidence" value="ECO:0007669"/>
    <property type="project" value="TreeGrafter"/>
</dbReference>
<dbReference type="AlphaFoldDB" id="A0A1D1ZYS6"/>
<dbReference type="GO" id="GO:0046514">
    <property type="term" value="P:ceramide catabolic process"/>
    <property type="evidence" value="ECO:0007669"/>
    <property type="project" value="InterPro"/>
</dbReference>
<protein>
    <recommendedName>
        <fullName evidence="2">Neutral/alkaline non-lysosomal ceramidase N-terminal domain-containing protein</fullName>
    </recommendedName>
</protein>
<name>A0A1D1ZYS6_AUXPR</name>
<dbReference type="GO" id="GO:0017040">
    <property type="term" value="F:N-acylsphingosine amidohydrolase activity"/>
    <property type="evidence" value="ECO:0007669"/>
    <property type="project" value="InterPro"/>
</dbReference>
<evidence type="ECO:0000256" key="1">
    <source>
        <dbReference type="PIRSR" id="PIRSR606823-2"/>
    </source>
</evidence>
<accession>A0A1D1ZYS6</accession>
<dbReference type="GO" id="GO:0046872">
    <property type="term" value="F:metal ion binding"/>
    <property type="evidence" value="ECO:0007669"/>
    <property type="project" value="UniProtKB-KW"/>
</dbReference>
<dbReference type="PANTHER" id="PTHR12670:SF1">
    <property type="entry name" value="NEUTRAL CERAMIDASE"/>
    <property type="match status" value="1"/>
</dbReference>
<proteinExistence type="predicted"/>
<dbReference type="InterPro" id="IPR031329">
    <property type="entry name" value="NEUT/ALK_ceramidase_N"/>
</dbReference>
<dbReference type="GO" id="GO:0005576">
    <property type="term" value="C:extracellular region"/>
    <property type="evidence" value="ECO:0007669"/>
    <property type="project" value="TreeGrafter"/>
</dbReference>
<dbReference type="GO" id="GO:0016020">
    <property type="term" value="C:membrane"/>
    <property type="evidence" value="ECO:0007669"/>
    <property type="project" value="GOC"/>
</dbReference>
<dbReference type="EMBL" id="GDKF01006585">
    <property type="protein sequence ID" value="JAT72037.1"/>
    <property type="molecule type" value="Transcribed_RNA"/>
</dbReference>
<dbReference type="Pfam" id="PF04734">
    <property type="entry name" value="Ceramidase_alk"/>
    <property type="match status" value="1"/>
</dbReference>